<organism evidence="1 2">
    <name type="scientific">Haloarcula salinisoli</name>
    <dbReference type="NCBI Taxonomy" id="2487746"/>
    <lineage>
        <taxon>Archaea</taxon>
        <taxon>Methanobacteriati</taxon>
        <taxon>Methanobacteriota</taxon>
        <taxon>Stenosarchaea group</taxon>
        <taxon>Halobacteria</taxon>
        <taxon>Halobacteriales</taxon>
        <taxon>Haloarculaceae</taxon>
        <taxon>Haloarcula</taxon>
    </lineage>
</organism>
<name>A0A8J7YNF3_9EURY</name>
<dbReference type="InterPro" id="IPR014710">
    <property type="entry name" value="RmlC-like_jellyroll"/>
</dbReference>
<dbReference type="AlphaFoldDB" id="A0A8J7YNF3"/>
<keyword evidence="2" id="KW-1185">Reference proteome</keyword>
<dbReference type="SUPFAM" id="SSF51182">
    <property type="entry name" value="RmlC-like cupins"/>
    <property type="match status" value="1"/>
</dbReference>
<dbReference type="RefSeq" id="WP_220589167.1">
    <property type="nucleotide sequence ID" value="NZ_RKLQ01000002.1"/>
</dbReference>
<evidence type="ECO:0000313" key="2">
    <source>
        <dbReference type="Proteomes" id="UP000783863"/>
    </source>
</evidence>
<dbReference type="Proteomes" id="UP000783863">
    <property type="component" value="Unassembled WGS sequence"/>
</dbReference>
<evidence type="ECO:0000313" key="1">
    <source>
        <dbReference type="EMBL" id="MBX0304971.1"/>
    </source>
</evidence>
<comment type="caution">
    <text evidence="1">The sequence shown here is derived from an EMBL/GenBank/DDBJ whole genome shotgun (WGS) entry which is preliminary data.</text>
</comment>
<accession>A0A8J7YNF3</accession>
<proteinExistence type="predicted"/>
<reference evidence="1" key="1">
    <citation type="submission" date="2021-06" db="EMBL/GenBank/DDBJ databases">
        <title>Halomicroarcula sp. F24A a new haloarchaeum isolated from saline soil.</title>
        <authorList>
            <person name="Duran-Viseras A."/>
            <person name="Sanchez-Porro C."/>
            <person name="Ventosa A."/>
        </authorList>
    </citation>
    <scope>NUCLEOTIDE SEQUENCE</scope>
    <source>
        <strain evidence="1">F24A</strain>
    </source>
</reference>
<dbReference type="EMBL" id="RKLQ01000002">
    <property type="protein sequence ID" value="MBX0304971.1"/>
    <property type="molecule type" value="Genomic_DNA"/>
</dbReference>
<protein>
    <submittedName>
        <fullName evidence="1">Cupin domain-containing protein</fullName>
    </submittedName>
</protein>
<dbReference type="InterPro" id="IPR011051">
    <property type="entry name" value="RmlC_Cupin_sf"/>
</dbReference>
<dbReference type="Gene3D" id="2.60.120.10">
    <property type="entry name" value="Jelly Rolls"/>
    <property type="match status" value="1"/>
</dbReference>
<sequence>MNTTKEELPTLMETPDAVVQQQMDFGELPADTTLSAEHMHFSAGTDITPLLEGLPDDHCPVPHWGYVIDGEITISYVDGSEETDRGGDVVYWPPGHTARAEQDTEVVLFSPQEDHRDVFDHMAAKMES</sequence>
<gene>
    <name evidence="1" type="ORF">EGD98_14975</name>
</gene>